<sequence length="142" mass="16546">MASSSNSRSSGLEASFGVRDFGLIEHTYEGHQMFCECGLKAPRWTSWRPWSIGRCFYGCPNFLNADLRCAYFVWHDFELTIERATEFVKLLINEKKCMSNEIAALKSQAMPHQVLTCKNMAKEMELNWRKLYKILCQELLMM</sequence>
<reference evidence="1 2" key="1">
    <citation type="journal article" date="2021" name="Commun. Biol.">
        <title>The genome of Shorea leprosula (Dipterocarpaceae) highlights the ecological relevance of drought in aseasonal tropical rainforests.</title>
        <authorList>
            <person name="Ng K.K.S."/>
            <person name="Kobayashi M.J."/>
            <person name="Fawcett J.A."/>
            <person name="Hatakeyama M."/>
            <person name="Paape T."/>
            <person name="Ng C.H."/>
            <person name="Ang C.C."/>
            <person name="Tnah L.H."/>
            <person name="Lee C.T."/>
            <person name="Nishiyama T."/>
            <person name="Sese J."/>
            <person name="O'Brien M.J."/>
            <person name="Copetti D."/>
            <person name="Mohd Noor M.I."/>
            <person name="Ong R.C."/>
            <person name="Putra M."/>
            <person name="Sireger I.Z."/>
            <person name="Indrioko S."/>
            <person name="Kosugi Y."/>
            <person name="Izuno A."/>
            <person name="Isagi Y."/>
            <person name="Lee S.L."/>
            <person name="Shimizu K.K."/>
        </authorList>
    </citation>
    <scope>NUCLEOTIDE SEQUENCE [LARGE SCALE GENOMIC DNA]</scope>
    <source>
        <strain evidence="1">214</strain>
    </source>
</reference>
<name>A0AAV5LSD8_9ROSI</name>
<keyword evidence="2" id="KW-1185">Reference proteome</keyword>
<protein>
    <recommendedName>
        <fullName evidence="3">Zinc finger GRF-type domain-containing protein</fullName>
    </recommendedName>
</protein>
<organism evidence="1 2">
    <name type="scientific">Rubroshorea leprosula</name>
    <dbReference type="NCBI Taxonomy" id="152421"/>
    <lineage>
        <taxon>Eukaryota</taxon>
        <taxon>Viridiplantae</taxon>
        <taxon>Streptophyta</taxon>
        <taxon>Embryophyta</taxon>
        <taxon>Tracheophyta</taxon>
        <taxon>Spermatophyta</taxon>
        <taxon>Magnoliopsida</taxon>
        <taxon>eudicotyledons</taxon>
        <taxon>Gunneridae</taxon>
        <taxon>Pentapetalae</taxon>
        <taxon>rosids</taxon>
        <taxon>malvids</taxon>
        <taxon>Malvales</taxon>
        <taxon>Dipterocarpaceae</taxon>
        <taxon>Rubroshorea</taxon>
    </lineage>
</organism>
<gene>
    <name evidence="1" type="ORF">SLEP1_g47182</name>
</gene>
<dbReference type="EMBL" id="BPVZ01000134">
    <property type="protein sequence ID" value="GKV39417.1"/>
    <property type="molecule type" value="Genomic_DNA"/>
</dbReference>
<accession>A0AAV5LSD8</accession>
<comment type="caution">
    <text evidence="1">The sequence shown here is derived from an EMBL/GenBank/DDBJ whole genome shotgun (WGS) entry which is preliminary data.</text>
</comment>
<dbReference type="AlphaFoldDB" id="A0AAV5LSD8"/>
<dbReference type="Proteomes" id="UP001054252">
    <property type="component" value="Unassembled WGS sequence"/>
</dbReference>
<evidence type="ECO:0000313" key="2">
    <source>
        <dbReference type="Proteomes" id="UP001054252"/>
    </source>
</evidence>
<evidence type="ECO:0008006" key="3">
    <source>
        <dbReference type="Google" id="ProtNLM"/>
    </source>
</evidence>
<proteinExistence type="predicted"/>
<evidence type="ECO:0000313" key="1">
    <source>
        <dbReference type="EMBL" id="GKV39417.1"/>
    </source>
</evidence>
<dbReference type="PANTHER" id="PTHR33248">
    <property type="entry name" value="ZINC ION-BINDING PROTEIN"/>
    <property type="match status" value="1"/>
</dbReference>